<dbReference type="Proteomes" id="UP000663824">
    <property type="component" value="Unassembled WGS sequence"/>
</dbReference>
<dbReference type="Gene3D" id="3.40.50.150">
    <property type="entry name" value="Vaccinia Virus protein VP39"/>
    <property type="match status" value="1"/>
</dbReference>
<name>A0A816MV11_9BILA</name>
<dbReference type="InterPro" id="IPR029063">
    <property type="entry name" value="SAM-dependent_MTases_sf"/>
</dbReference>
<comment type="caution">
    <text evidence="3">The sequence shown here is derived from an EMBL/GenBank/DDBJ whole genome shotgun (WGS) entry which is preliminary data.</text>
</comment>
<accession>A0A816MV11</accession>
<gene>
    <name evidence="2" type="ORF">CJN711_LOCUS38119</name>
    <name evidence="1" type="ORF">KQP761_LOCUS18013</name>
    <name evidence="3" type="ORF">MBJ925_LOCUS9063</name>
</gene>
<reference evidence="3" key="1">
    <citation type="submission" date="2021-02" db="EMBL/GenBank/DDBJ databases">
        <authorList>
            <person name="Nowell W R."/>
        </authorList>
    </citation>
    <scope>NUCLEOTIDE SEQUENCE</scope>
</reference>
<protein>
    <recommendedName>
        <fullName evidence="5">PABS domain-containing protein</fullName>
    </recommendedName>
</protein>
<dbReference type="OrthoDB" id="2016285at2759"/>
<evidence type="ECO:0000313" key="4">
    <source>
        <dbReference type="Proteomes" id="UP000663824"/>
    </source>
</evidence>
<organism evidence="3 4">
    <name type="scientific">Rotaria magnacalcarata</name>
    <dbReference type="NCBI Taxonomy" id="392030"/>
    <lineage>
        <taxon>Eukaryota</taxon>
        <taxon>Metazoa</taxon>
        <taxon>Spiralia</taxon>
        <taxon>Gnathifera</taxon>
        <taxon>Rotifera</taxon>
        <taxon>Eurotatoria</taxon>
        <taxon>Bdelloidea</taxon>
        <taxon>Philodinida</taxon>
        <taxon>Philodinidae</taxon>
        <taxon>Rotaria</taxon>
    </lineage>
</organism>
<dbReference type="EMBL" id="CAJNRE010003379">
    <property type="protein sequence ID" value="CAF2017727.1"/>
    <property type="molecule type" value="Genomic_DNA"/>
</dbReference>
<dbReference type="Proteomes" id="UP000663855">
    <property type="component" value="Unassembled WGS sequence"/>
</dbReference>
<evidence type="ECO:0008006" key="5">
    <source>
        <dbReference type="Google" id="ProtNLM"/>
    </source>
</evidence>
<dbReference type="EMBL" id="CAJNOV010018592">
    <property type="protein sequence ID" value="CAF1622159.1"/>
    <property type="molecule type" value="Genomic_DNA"/>
</dbReference>
<dbReference type="Proteomes" id="UP000663834">
    <property type="component" value="Unassembled WGS sequence"/>
</dbReference>
<evidence type="ECO:0000313" key="2">
    <source>
        <dbReference type="EMBL" id="CAF1622159.1"/>
    </source>
</evidence>
<dbReference type="AlphaFoldDB" id="A0A816MV11"/>
<dbReference type="EMBL" id="CAJNOW010009159">
    <property type="protein sequence ID" value="CAF1556083.1"/>
    <property type="molecule type" value="Genomic_DNA"/>
</dbReference>
<dbReference type="SUPFAM" id="SSF53335">
    <property type="entry name" value="S-adenosyl-L-methionine-dependent methyltransferases"/>
    <property type="match status" value="1"/>
</dbReference>
<proteinExistence type="predicted"/>
<evidence type="ECO:0000313" key="3">
    <source>
        <dbReference type="EMBL" id="CAF2017727.1"/>
    </source>
</evidence>
<sequence>MLRFDVSSIQGVVHIKNSYSILLDYIRLQLLCLLWKTEPERILIVGLGVGILQKIFNYLLPNTSIDIVEIDLEMMDEARQYFYFNENNYVRRVDEDIPVFNQRNDASEKKLDVDGISNDDIPNADDLVIEQPPSLSEPMKMTRSLQLLSTNQYPELHPYFTQLQSKFIDI</sequence>
<evidence type="ECO:0000313" key="1">
    <source>
        <dbReference type="EMBL" id="CAF1556083.1"/>
    </source>
</evidence>